<dbReference type="Pfam" id="PF07702">
    <property type="entry name" value="UTRA"/>
    <property type="match status" value="1"/>
</dbReference>
<dbReference type="Gene3D" id="3.40.1410.10">
    <property type="entry name" value="Chorismate lyase-like"/>
    <property type="match status" value="1"/>
</dbReference>
<dbReference type="SUPFAM" id="SSF64288">
    <property type="entry name" value="Chorismate lyase-like"/>
    <property type="match status" value="1"/>
</dbReference>
<dbReference type="GO" id="GO:0003677">
    <property type="term" value="F:DNA binding"/>
    <property type="evidence" value="ECO:0007669"/>
    <property type="project" value="InterPro"/>
</dbReference>
<accession>A0A5A5T7D3</accession>
<name>A0A5A5T7D3_9CHLR</name>
<proteinExistence type="predicted"/>
<reference evidence="2 3" key="1">
    <citation type="submission" date="2019-01" db="EMBL/GenBank/DDBJ databases">
        <title>Draft genome sequence of Dictyobacter sp. Uno17.</title>
        <authorList>
            <person name="Wang C.M."/>
            <person name="Zheng Y."/>
            <person name="Sakai Y."/>
            <person name="Abe K."/>
            <person name="Yokota A."/>
            <person name="Yabe S."/>
        </authorList>
    </citation>
    <scope>NUCLEOTIDE SEQUENCE [LARGE SCALE GENOMIC DNA]</scope>
    <source>
        <strain evidence="2 3">Uno17</strain>
    </source>
</reference>
<evidence type="ECO:0000313" key="2">
    <source>
        <dbReference type="EMBL" id="GCF07322.1"/>
    </source>
</evidence>
<gene>
    <name evidence="2" type="ORF">KDI_08860</name>
</gene>
<keyword evidence="3" id="KW-1185">Reference proteome</keyword>
<dbReference type="Proteomes" id="UP000322530">
    <property type="component" value="Unassembled WGS sequence"/>
</dbReference>
<dbReference type="GO" id="GO:0006355">
    <property type="term" value="P:regulation of DNA-templated transcription"/>
    <property type="evidence" value="ECO:0007669"/>
    <property type="project" value="InterPro"/>
</dbReference>
<feature type="domain" description="UbiC transcription regulator-associated" evidence="1">
    <location>
        <begin position="118"/>
        <end position="260"/>
    </location>
</feature>
<comment type="caution">
    <text evidence="2">The sequence shown here is derived from an EMBL/GenBank/DDBJ whole genome shotgun (WGS) entry which is preliminary data.</text>
</comment>
<evidence type="ECO:0000259" key="1">
    <source>
        <dbReference type="SMART" id="SM00866"/>
    </source>
</evidence>
<dbReference type="InterPro" id="IPR036388">
    <property type="entry name" value="WH-like_DNA-bd_sf"/>
</dbReference>
<dbReference type="InterPro" id="IPR028978">
    <property type="entry name" value="Chorismate_lyase_/UTRA_dom_sf"/>
</dbReference>
<sequence>MRGPTTEEVLAVQPSDIRANTKTAQAYLDIRKKILNGTYKVGQVITPKSIDNDYKTSNTSTQIILLRLAGEGLIKIRPITERTGLNNAAINEYKVADLNVRNRMFSSRHSGFMTDVAQENSNAHLEVKALKIQYADAEIASLLNIGEGDNIIFLRSYQYQNANTLVAISDTYLPFWYAEIMPELEKPDTDLYKLMFSLGKRPFWCTETIDIVQSTVLERGIFGMSTDDPSALLKIIRRAFDEDGSPLSVDFLTDRGDTYRLHYSFPLFADGIPEPLRDR</sequence>
<dbReference type="OrthoDB" id="155443at2"/>
<dbReference type="InterPro" id="IPR011663">
    <property type="entry name" value="UTRA"/>
</dbReference>
<dbReference type="EMBL" id="BIXY01000009">
    <property type="protein sequence ID" value="GCF07322.1"/>
    <property type="molecule type" value="Genomic_DNA"/>
</dbReference>
<organism evidence="2 3">
    <name type="scientific">Dictyobacter arantiisoli</name>
    <dbReference type="NCBI Taxonomy" id="2014874"/>
    <lineage>
        <taxon>Bacteria</taxon>
        <taxon>Bacillati</taxon>
        <taxon>Chloroflexota</taxon>
        <taxon>Ktedonobacteria</taxon>
        <taxon>Ktedonobacterales</taxon>
        <taxon>Dictyobacteraceae</taxon>
        <taxon>Dictyobacter</taxon>
    </lineage>
</organism>
<evidence type="ECO:0000313" key="3">
    <source>
        <dbReference type="Proteomes" id="UP000322530"/>
    </source>
</evidence>
<dbReference type="Gene3D" id="1.10.10.10">
    <property type="entry name" value="Winged helix-like DNA-binding domain superfamily/Winged helix DNA-binding domain"/>
    <property type="match status" value="1"/>
</dbReference>
<dbReference type="SMART" id="SM00866">
    <property type="entry name" value="UTRA"/>
    <property type="match status" value="1"/>
</dbReference>
<dbReference type="AlphaFoldDB" id="A0A5A5T7D3"/>
<protein>
    <recommendedName>
        <fullName evidence="1">UbiC transcription regulator-associated domain-containing protein</fullName>
    </recommendedName>
</protein>